<dbReference type="OrthoDB" id="5595695at2759"/>
<evidence type="ECO:0000313" key="3">
    <source>
        <dbReference type="Proteomes" id="UP000031575"/>
    </source>
</evidence>
<feature type="domain" description="Amidohydrolase-related" evidence="1">
    <location>
        <begin position="273"/>
        <end position="630"/>
    </location>
</feature>
<dbReference type="InterPro" id="IPR032466">
    <property type="entry name" value="Metal_Hydrolase"/>
</dbReference>
<protein>
    <recommendedName>
        <fullName evidence="1">Amidohydrolase-related domain-containing protein</fullName>
    </recommendedName>
</protein>
<dbReference type="VEuPathDB" id="FungiDB:SPBR_04679"/>
<dbReference type="GeneID" id="63677877"/>
<dbReference type="Proteomes" id="UP000031575">
    <property type="component" value="Unassembled WGS sequence"/>
</dbReference>
<evidence type="ECO:0000313" key="2">
    <source>
        <dbReference type="EMBL" id="KIH87797.1"/>
    </source>
</evidence>
<dbReference type="InterPro" id="IPR051781">
    <property type="entry name" value="Metallo-dep_Hydrolase"/>
</dbReference>
<dbReference type="PANTHER" id="PTHR43135:SF3">
    <property type="entry name" value="ALPHA-D-RIBOSE 1-METHYLPHOSPHONATE 5-TRIPHOSPHATE DIPHOSPHATASE"/>
    <property type="match status" value="1"/>
</dbReference>
<dbReference type="Pfam" id="PF01979">
    <property type="entry name" value="Amidohydro_1"/>
    <property type="match status" value="1"/>
</dbReference>
<dbReference type="Gene3D" id="2.30.40.10">
    <property type="entry name" value="Urease, subunit C, domain 1"/>
    <property type="match status" value="1"/>
</dbReference>
<dbReference type="Gene3D" id="3.20.20.140">
    <property type="entry name" value="Metal-dependent hydrolases"/>
    <property type="match status" value="1"/>
</dbReference>
<evidence type="ECO:0000259" key="1">
    <source>
        <dbReference type="Pfam" id="PF01979"/>
    </source>
</evidence>
<gene>
    <name evidence="2" type="ORF">SPBR_04679</name>
</gene>
<dbReference type="InterPro" id="IPR011059">
    <property type="entry name" value="Metal-dep_hydrolase_composite"/>
</dbReference>
<organism evidence="2 3">
    <name type="scientific">Sporothrix brasiliensis 5110</name>
    <dbReference type="NCBI Taxonomy" id="1398154"/>
    <lineage>
        <taxon>Eukaryota</taxon>
        <taxon>Fungi</taxon>
        <taxon>Dikarya</taxon>
        <taxon>Ascomycota</taxon>
        <taxon>Pezizomycotina</taxon>
        <taxon>Sordariomycetes</taxon>
        <taxon>Sordariomycetidae</taxon>
        <taxon>Ophiostomatales</taxon>
        <taxon>Ophiostomataceae</taxon>
        <taxon>Sporothrix</taxon>
    </lineage>
</organism>
<dbReference type="InterPro" id="IPR057744">
    <property type="entry name" value="OTAase-like"/>
</dbReference>
<dbReference type="SUPFAM" id="SSF51556">
    <property type="entry name" value="Metallo-dependent hydrolases"/>
    <property type="match status" value="1"/>
</dbReference>
<name>A0A0C2IS11_9PEZI</name>
<dbReference type="InterPro" id="IPR006680">
    <property type="entry name" value="Amidohydro-rel"/>
</dbReference>
<keyword evidence="3" id="KW-1185">Reference proteome</keyword>
<comment type="caution">
    <text evidence="2">The sequence shown here is derived from an EMBL/GenBank/DDBJ whole genome shotgun (WGS) entry which is preliminary data.</text>
</comment>
<dbReference type="SUPFAM" id="SSF51338">
    <property type="entry name" value="Composite domain of metallo-dependent hydrolases"/>
    <property type="match status" value="1"/>
</dbReference>
<dbReference type="AlphaFoldDB" id="A0A0C2IS11"/>
<dbReference type="GO" id="GO:0016810">
    <property type="term" value="F:hydrolase activity, acting on carbon-nitrogen (but not peptide) bonds"/>
    <property type="evidence" value="ECO:0007669"/>
    <property type="project" value="InterPro"/>
</dbReference>
<dbReference type="PANTHER" id="PTHR43135">
    <property type="entry name" value="ALPHA-D-RIBOSE 1-METHYLPHOSPHONATE 5-TRIPHOSPHATE DIPHOSPHATASE"/>
    <property type="match status" value="1"/>
</dbReference>
<sequence length="652" mass="70056">MPTTTTDTSGRAAACRIASSITVSSAAYVCVSTNGAIPGDSSSDTVSTTYFRRRDAEKGDALLDDSVKGLRLGLAAADVGNPDAVQCVEGRAQAAHAKVHAVVVGHRHDVQAQIAQHGRMRRIRVQRNQLLGAVHKVGVGGVQLAVDRVGGNGPVQRAIDDDVAADDNGDGHFGWGTNGDEREVNTNASNGRQHFLRNDLVEQVSSNASRNTMSAPYTVHTSTLFDPKQKKFVSDVSVTVDPVSGNIVKVEQRSPGALGDVVPAGDIDLRGKVVMPGLVDAHAHIFLHSYDERPSLNQKRDESNAERILRAAQHCRTALLAGYTTYRDLSSESMGEADAQIRDCINRGLIPGPRLFVATRALASTGSYELRTENHANGVCYPRGGEAVDGVDEARKAVRRRLAAGADVIKFFADYRRRIMRYPPAQQHPYVVSATHPPADPNPDIVVFAQEEMDAIVREARLGRAPVACHAGTLEGARMAVAAGVHTIEHAYYADAALFRQMADRGCLLVPTLAVCERLHAKRFPAILAQTTLAHRLGVRLAVGGDTGTYPHGQNARELELLVEGCGLPLENVLEACTVGGWEACGGALCGVPFGWLAAGVRADLIALATDPREDLRAFRRVDFVMKDGVVWKQDGKGVNMYEDDHTWVGCD</sequence>
<reference evidence="2 3" key="1">
    <citation type="journal article" date="2014" name="BMC Genomics">
        <title>Comparative genomics of the major fungal agents of human and animal Sporotrichosis: Sporothrix schenckii and Sporothrix brasiliensis.</title>
        <authorList>
            <person name="Teixeira M.M."/>
            <person name="de Almeida L.G."/>
            <person name="Kubitschek-Barreira P."/>
            <person name="Alves F.L."/>
            <person name="Kioshima E.S."/>
            <person name="Abadio A.K."/>
            <person name="Fernandes L."/>
            <person name="Derengowski L.S."/>
            <person name="Ferreira K.S."/>
            <person name="Souza R.C."/>
            <person name="Ruiz J.C."/>
            <person name="de Andrade N.C."/>
            <person name="Paes H.C."/>
            <person name="Nicola A.M."/>
            <person name="Albuquerque P."/>
            <person name="Gerber A.L."/>
            <person name="Martins V.P."/>
            <person name="Peconick L.D."/>
            <person name="Neto A.V."/>
            <person name="Chaucanez C.B."/>
            <person name="Silva P.A."/>
            <person name="Cunha O.L."/>
            <person name="de Oliveira F.F."/>
            <person name="dos Santos T.C."/>
            <person name="Barros A.L."/>
            <person name="Soares M.A."/>
            <person name="de Oliveira L.M."/>
            <person name="Marini M.M."/>
            <person name="Villalobos-Duno H."/>
            <person name="Cunha M.M."/>
            <person name="de Hoog S."/>
            <person name="da Silveira J.F."/>
            <person name="Henrissat B."/>
            <person name="Nino-Vega G.A."/>
            <person name="Cisalpino P.S."/>
            <person name="Mora-Montes H.M."/>
            <person name="Almeida S.R."/>
            <person name="Stajich J.E."/>
            <person name="Lopes-Bezerra L.M."/>
            <person name="Vasconcelos A.T."/>
            <person name="Felipe M.S."/>
        </authorList>
    </citation>
    <scope>NUCLEOTIDE SEQUENCE [LARGE SCALE GENOMIC DNA]</scope>
    <source>
        <strain evidence="2 3">5110</strain>
    </source>
</reference>
<proteinExistence type="predicted"/>
<accession>A0A0C2IS11</accession>
<dbReference type="RefSeq" id="XP_040615807.1">
    <property type="nucleotide sequence ID" value="XM_040762956.1"/>
</dbReference>
<dbReference type="CDD" id="cd01299">
    <property type="entry name" value="Met_dep_hydrolase_A"/>
    <property type="match status" value="1"/>
</dbReference>
<dbReference type="HOGENOM" id="CLU_023620_1_0_1"/>
<dbReference type="EMBL" id="AWTV01000010">
    <property type="protein sequence ID" value="KIH87797.1"/>
    <property type="molecule type" value="Genomic_DNA"/>
</dbReference>